<comment type="caution">
    <text evidence="1">The sequence shown here is derived from an EMBL/GenBank/DDBJ whole genome shotgun (WGS) entry which is preliminary data.</text>
</comment>
<organism evidence="1 2">
    <name type="scientific">Paenibacillus lactis</name>
    <dbReference type="NCBI Taxonomy" id="228574"/>
    <lineage>
        <taxon>Bacteria</taxon>
        <taxon>Bacillati</taxon>
        <taxon>Bacillota</taxon>
        <taxon>Bacilli</taxon>
        <taxon>Bacillales</taxon>
        <taxon>Paenibacillaceae</taxon>
        <taxon>Paenibacillus</taxon>
    </lineage>
</organism>
<proteinExistence type="predicted"/>
<keyword evidence="2" id="KW-1185">Reference proteome</keyword>
<name>A0ABS4F9X3_9BACL</name>
<dbReference type="EMBL" id="JAGGKI010000004">
    <property type="protein sequence ID" value="MBP1893038.1"/>
    <property type="molecule type" value="Genomic_DNA"/>
</dbReference>
<sequence length="189" mass="21426">MKKVISVIIFTVLILVGCGPSIEKQTADLNSKANDDYYKGYLKEAIISYEESLRLKEDPEISEKLSLIKAEHEAVLDVRRRFEMLDGYRITLNTSTTIEELKETIENIEQVLDYIPRISSPEGTPIYGYLSELPSNYGYTTIKYEASLLSAATNGIIIDSKKQRSAESLSSSIESFLKNNNQFPSFYKE</sequence>
<dbReference type="GeneID" id="95404150"/>
<evidence type="ECO:0008006" key="3">
    <source>
        <dbReference type="Google" id="ProtNLM"/>
    </source>
</evidence>
<dbReference type="Proteomes" id="UP000706926">
    <property type="component" value="Unassembled WGS sequence"/>
</dbReference>
<evidence type="ECO:0000313" key="2">
    <source>
        <dbReference type="Proteomes" id="UP000706926"/>
    </source>
</evidence>
<reference evidence="1 2" key="1">
    <citation type="submission" date="2021-03" db="EMBL/GenBank/DDBJ databases">
        <title>Genomic Encyclopedia of Type Strains, Phase IV (KMG-IV): sequencing the most valuable type-strain genomes for metagenomic binning, comparative biology and taxonomic classification.</title>
        <authorList>
            <person name="Goeker M."/>
        </authorList>
    </citation>
    <scope>NUCLEOTIDE SEQUENCE [LARGE SCALE GENOMIC DNA]</scope>
    <source>
        <strain evidence="1 2">DSM 15596</strain>
    </source>
</reference>
<accession>A0ABS4F9X3</accession>
<dbReference type="RefSeq" id="WP_210094684.1">
    <property type="nucleotide sequence ID" value="NZ_DMBX01000007.1"/>
</dbReference>
<dbReference type="PROSITE" id="PS51257">
    <property type="entry name" value="PROKAR_LIPOPROTEIN"/>
    <property type="match status" value="1"/>
</dbReference>
<gene>
    <name evidence="1" type="ORF">J2Z18_002140</name>
</gene>
<protein>
    <recommendedName>
        <fullName evidence="3">Lipoprotein</fullName>
    </recommendedName>
</protein>
<evidence type="ECO:0000313" key="1">
    <source>
        <dbReference type="EMBL" id="MBP1893038.1"/>
    </source>
</evidence>